<dbReference type="Pfam" id="PF01237">
    <property type="entry name" value="Oxysterol_BP"/>
    <property type="match status" value="1"/>
</dbReference>
<evidence type="ECO:0000313" key="6">
    <source>
        <dbReference type="Proteomes" id="UP001281761"/>
    </source>
</evidence>
<feature type="compositionally biased region" description="Low complexity" evidence="4">
    <location>
        <begin position="537"/>
        <end position="563"/>
    </location>
</feature>
<comment type="similarity">
    <text evidence="1 2">Belongs to the OSBP family.</text>
</comment>
<sequence length="655" mass="74662">MSEQPEPAPKPEQSEPVEEDPLDLDSSSPDYTEDVELVLDEKPRNVILALLKQVRPGMDLSTISLPTFVLEPRSITERFTDFFVYQHYLLNAIKLEDPVERLLGITTWFLSGWHPQARGVNKPYNPRLGEFFRCFWQYSEDSLMVPPPQIVDGHQEPDWSQDPNLPSFCIPCPDGSKTWYISEQVSHHPPITALRFENPQNGFSISGFIYTKTKFLGNSVVCMLPGDVRLRIRKDWKAWNASWKQMEEAKASRSGLNFASMSQEPSTNLIDLNPSCPAFQPPLLPRDELPYEEYTFQLPSVYGRGVVIGTLSIEMADPARIVCKQNNIQAYVDFKAKTMFHRMKNQLVGHICELTGVHKTDSQGKGPVLLDLHGDWTSHLNVTDKRNIPADKLIAGGKPICVWNIQKTPKSKKMVQKTTKQDPQESRALWSGVTAAILSKDLTKASVEKDRLETEARQIAIERVQKQVGWRQRYFHFIPERNTWRFNWGVLNGEEMSDEEEERYMDDEEKKKRQKDREQFKQKIEEKKEREEKVLKDSVPTPSPTRSSSSSPSDDIQHPSPDSAAFSAYNPIPLVLSPTSPSQQPAQTEHQQIQFGTYFGRFGLGDITAFNCPDAREMMKEPKIGAHSKKGEDVDTWVTDCPPFPTSLSAPWPTN</sequence>
<evidence type="ECO:0000256" key="2">
    <source>
        <dbReference type="RuleBase" id="RU003844"/>
    </source>
</evidence>
<reference evidence="5 6" key="1">
    <citation type="journal article" date="2022" name="bioRxiv">
        <title>Genomics of Preaxostyla Flagellates Illuminates Evolutionary Transitions and the Path Towards Mitochondrial Loss.</title>
        <authorList>
            <person name="Novak L.V.F."/>
            <person name="Treitli S.C."/>
            <person name="Pyrih J."/>
            <person name="Halakuc P."/>
            <person name="Pipaliya S.V."/>
            <person name="Vacek V."/>
            <person name="Brzon O."/>
            <person name="Soukal P."/>
            <person name="Eme L."/>
            <person name="Dacks J.B."/>
            <person name="Karnkowska A."/>
            <person name="Elias M."/>
            <person name="Hampl V."/>
        </authorList>
    </citation>
    <scope>NUCLEOTIDE SEQUENCE [LARGE SCALE GENOMIC DNA]</scope>
    <source>
        <strain evidence="5">NAU3</strain>
        <tissue evidence="5">Gut</tissue>
    </source>
</reference>
<evidence type="ECO:0000256" key="4">
    <source>
        <dbReference type="SAM" id="MobiDB-lite"/>
    </source>
</evidence>
<dbReference type="Gene3D" id="3.30.70.3490">
    <property type="match status" value="1"/>
</dbReference>
<evidence type="ECO:0000313" key="5">
    <source>
        <dbReference type="EMBL" id="KAK2962715.1"/>
    </source>
</evidence>
<dbReference type="InterPro" id="IPR018494">
    <property type="entry name" value="Oxysterol-bd_CS"/>
</dbReference>
<protein>
    <submittedName>
        <fullName evidence="5">Oxysterol-binding protein 4</fullName>
    </submittedName>
</protein>
<feature type="region of interest" description="Disordered" evidence="4">
    <location>
        <begin position="497"/>
        <end position="567"/>
    </location>
</feature>
<keyword evidence="6" id="KW-1185">Reference proteome</keyword>
<dbReference type="PROSITE" id="PS01013">
    <property type="entry name" value="OSBP"/>
    <property type="match status" value="1"/>
</dbReference>
<feature type="compositionally biased region" description="Pro residues" evidence="4">
    <location>
        <begin position="1"/>
        <end position="10"/>
    </location>
</feature>
<feature type="coiled-coil region" evidence="3">
    <location>
        <begin position="435"/>
        <end position="462"/>
    </location>
</feature>
<gene>
    <name evidence="5" type="ORF">BLNAU_2148</name>
</gene>
<dbReference type="SUPFAM" id="SSF144000">
    <property type="entry name" value="Oxysterol-binding protein-like"/>
    <property type="match status" value="1"/>
</dbReference>
<feature type="compositionally biased region" description="Basic and acidic residues" evidence="4">
    <location>
        <begin position="508"/>
        <end position="536"/>
    </location>
</feature>
<dbReference type="EMBL" id="JARBJD010000009">
    <property type="protein sequence ID" value="KAK2962715.1"/>
    <property type="molecule type" value="Genomic_DNA"/>
</dbReference>
<accession>A0ABQ9YG67</accession>
<dbReference type="InterPro" id="IPR037239">
    <property type="entry name" value="OSBP_sf"/>
</dbReference>
<name>A0ABQ9YG67_9EUKA</name>
<comment type="caution">
    <text evidence="5">The sequence shown here is derived from an EMBL/GenBank/DDBJ whole genome shotgun (WGS) entry which is preliminary data.</text>
</comment>
<dbReference type="PANTHER" id="PTHR10972">
    <property type="entry name" value="OXYSTEROL-BINDING PROTEIN-RELATED"/>
    <property type="match status" value="1"/>
</dbReference>
<feature type="compositionally biased region" description="Acidic residues" evidence="4">
    <location>
        <begin position="497"/>
        <end position="507"/>
    </location>
</feature>
<evidence type="ECO:0000256" key="1">
    <source>
        <dbReference type="ARBA" id="ARBA00008842"/>
    </source>
</evidence>
<proteinExistence type="inferred from homology"/>
<dbReference type="Gene3D" id="1.10.287.2720">
    <property type="match status" value="1"/>
</dbReference>
<evidence type="ECO:0000256" key="3">
    <source>
        <dbReference type="SAM" id="Coils"/>
    </source>
</evidence>
<dbReference type="InterPro" id="IPR000648">
    <property type="entry name" value="Oxysterol-bd"/>
</dbReference>
<dbReference type="Gene3D" id="2.40.160.120">
    <property type="match status" value="1"/>
</dbReference>
<keyword evidence="3" id="KW-0175">Coiled coil</keyword>
<dbReference type="Proteomes" id="UP001281761">
    <property type="component" value="Unassembled WGS sequence"/>
</dbReference>
<dbReference type="PANTHER" id="PTHR10972:SF102">
    <property type="entry name" value="OXYSTEROL-BINDING PROTEIN"/>
    <property type="match status" value="1"/>
</dbReference>
<organism evidence="5 6">
    <name type="scientific">Blattamonas nauphoetae</name>
    <dbReference type="NCBI Taxonomy" id="2049346"/>
    <lineage>
        <taxon>Eukaryota</taxon>
        <taxon>Metamonada</taxon>
        <taxon>Preaxostyla</taxon>
        <taxon>Oxymonadida</taxon>
        <taxon>Blattamonas</taxon>
    </lineage>
</organism>
<feature type="region of interest" description="Disordered" evidence="4">
    <location>
        <begin position="1"/>
        <end position="30"/>
    </location>
</feature>